<evidence type="ECO:0000313" key="1">
    <source>
        <dbReference type="EMBL" id="RKO99320.1"/>
    </source>
</evidence>
<protein>
    <submittedName>
        <fullName evidence="1">Uncharacterized protein</fullName>
    </submittedName>
</protein>
<sequence>MLGVCSGFWCEHACRGTTLTRNVTTSEFSRTYGSLIAAHLHPLPASSRPTLTMRVDPTAPVPPTPTTPPPSNALPQAYLDRLAEEAALSASQRERRAHSDAVLGPGSWRTVEIRPHRCHGHLDDTIYNLAALQGWSALRDTFGRLVQCYRSTPGEEPERSVYRQPPEYDV</sequence>
<reference evidence="2" key="1">
    <citation type="journal article" date="2018" name="Nat. Microbiol.">
        <title>Leveraging single-cell genomics to expand the fungal tree of life.</title>
        <authorList>
            <person name="Ahrendt S.R."/>
            <person name="Quandt C.A."/>
            <person name="Ciobanu D."/>
            <person name="Clum A."/>
            <person name="Salamov A."/>
            <person name="Andreopoulos B."/>
            <person name="Cheng J.F."/>
            <person name="Woyke T."/>
            <person name="Pelin A."/>
            <person name="Henrissat B."/>
            <person name="Reynolds N.K."/>
            <person name="Benny G.L."/>
            <person name="Smith M.E."/>
            <person name="James T.Y."/>
            <person name="Grigoriev I.V."/>
        </authorList>
    </citation>
    <scope>NUCLEOTIDE SEQUENCE [LARGE SCALE GENOMIC DNA]</scope>
    <source>
        <strain evidence="2">ATCC 52028</strain>
    </source>
</reference>
<dbReference type="EMBL" id="ML014297">
    <property type="protein sequence ID" value="RKO99320.1"/>
    <property type="molecule type" value="Genomic_DNA"/>
</dbReference>
<gene>
    <name evidence="1" type="ORF">CXG81DRAFT_20593</name>
</gene>
<dbReference type="AlphaFoldDB" id="A0A4P9X2V1"/>
<accession>A0A4P9X2V1</accession>
<proteinExistence type="predicted"/>
<dbReference type="Proteomes" id="UP000274922">
    <property type="component" value="Unassembled WGS sequence"/>
</dbReference>
<name>A0A4P9X2V1_9FUNG</name>
<organism evidence="1 2">
    <name type="scientific">Caulochytrium protostelioides</name>
    <dbReference type="NCBI Taxonomy" id="1555241"/>
    <lineage>
        <taxon>Eukaryota</taxon>
        <taxon>Fungi</taxon>
        <taxon>Fungi incertae sedis</taxon>
        <taxon>Chytridiomycota</taxon>
        <taxon>Chytridiomycota incertae sedis</taxon>
        <taxon>Chytridiomycetes</taxon>
        <taxon>Caulochytriales</taxon>
        <taxon>Caulochytriaceae</taxon>
        <taxon>Caulochytrium</taxon>
    </lineage>
</organism>
<keyword evidence="2" id="KW-1185">Reference proteome</keyword>
<evidence type="ECO:0000313" key="2">
    <source>
        <dbReference type="Proteomes" id="UP000274922"/>
    </source>
</evidence>